<dbReference type="PANTHER" id="PTHR41700:SF1">
    <property type="entry name" value="N-ACETYLTRANSFERASE DOMAIN-CONTAINING PROTEIN"/>
    <property type="match status" value="1"/>
</dbReference>
<proteinExistence type="predicted"/>
<reference evidence="1 2" key="1">
    <citation type="submission" date="2019-05" db="EMBL/GenBank/DDBJ databases">
        <title>Draft genome sequence of Actinomadura sp. 14C53.</title>
        <authorList>
            <person name="Saricaoglu S."/>
            <person name="Isik K."/>
        </authorList>
    </citation>
    <scope>NUCLEOTIDE SEQUENCE [LARGE SCALE GENOMIC DNA]</scope>
    <source>
        <strain evidence="1 2">14C53</strain>
    </source>
</reference>
<dbReference type="RefSeq" id="WP_138643994.1">
    <property type="nucleotide sequence ID" value="NZ_VCKW01000019.1"/>
</dbReference>
<dbReference type="GO" id="GO:0016740">
    <property type="term" value="F:transferase activity"/>
    <property type="evidence" value="ECO:0007669"/>
    <property type="project" value="UniProtKB-KW"/>
</dbReference>
<sequence>MSAFVIRELRELDELAAACELFDQIWGFEDGALSILREIMRGYAYEGNYVAGAFLQGALVGASVGHFGPPHSRALLSYVTGAVQPHAGLELKLHQRRWAMDHGIERIIWTFDPLVRRNAHFNLAKLGARAEAYLENHYGQMPDAINGQDRSDRIRVVWHITEPDVREAVVRGRPMPIKVPADAQRLLVVRPDGGPEIRVTDSETVLLEVPPDIEGIRAAGSDLAARWRGAVRDTLGRLVADGGAVLGFHDKASYVVQQK</sequence>
<dbReference type="AlphaFoldDB" id="A0A5C4JH64"/>
<dbReference type="InterPro" id="IPR038764">
    <property type="entry name" value="GNAT_N_AcTrfase_prd"/>
</dbReference>
<accession>A0A5C4JH64</accession>
<comment type="caution">
    <text evidence="1">The sequence shown here is derived from an EMBL/GenBank/DDBJ whole genome shotgun (WGS) entry which is preliminary data.</text>
</comment>
<dbReference type="Proteomes" id="UP000309174">
    <property type="component" value="Unassembled WGS sequence"/>
</dbReference>
<evidence type="ECO:0000313" key="2">
    <source>
        <dbReference type="Proteomes" id="UP000309174"/>
    </source>
</evidence>
<protein>
    <submittedName>
        <fullName evidence="1">GNAT family N-acetyltransferase</fullName>
    </submittedName>
</protein>
<keyword evidence="2" id="KW-1185">Reference proteome</keyword>
<organism evidence="1 2">
    <name type="scientific">Actinomadura soli</name>
    <dbReference type="NCBI Taxonomy" id="2508997"/>
    <lineage>
        <taxon>Bacteria</taxon>
        <taxon>Bacillati</taxon>
        <taxon>Actinomycetota</taxon>
        <taxon>Actinomycetes</taxon>
        <taxon>Streptosporangiales</taxon>
        <taxon>Thermomonosporaceae</taxon>
        <taxon>Actinomadura</taxon>
    </lineage>
</organism>
<gene>
    <name evidence="1" type="ORF">ETD83_05740</name>
</gene>
<keyword evidence="1" id="KW-0808">Transferase</keyword>
<dbReference type="PANTHER" id="PTHR41700">
    <property type="entry name" value="GCN5-RELATED N-ACETYLTRANSFERASE"/>
    <property type="match status" value="1"/>
</dbReference>
<evidence type="ECO:0000313" key="1">
    <source>
        <dbReference type="EMBL" id="TMR05634.1"/>
    </source>
</evidence>
<name>A0A5C4JH64_9ACTN</name>
<dbReference type="OrthoDB" id="9797990at2"/>
<dbReference type="EMBL" id="VCKW01000019">
    <property type="protein sequence ID" value="TMR05634.1"/>
    <property type="molecule type" value="Genomic_DNA"/>
</dbReference>